<protein>
    <recommendedName>
        <fullName evidence="3">Lipoprotein</fullName>
    </recommendedName>
</protein>
<evidence type="ECO:0000313" key="2">
    <source>
        <dbReference type="Proteomes" id="UP000503498"/>
    </source>
</evidence>
<evidence type="ECO:0000313" key="1">
    <source>
        <dbReference type="EMBL" id="QJD69053.1"/>
    </source>
</evidence>
<dbReference type="AlphaFoldDB" id="A0A7Z2VCU3"/>
<proteinExistence type="predicted"/>
<organism evidence="1 2">
    <name type="scientific">Xanthomonas campestris pv. badrii</name>
    <dbReference type="NCBI Taxonomy" id="149696"/>
    <lineage>
        <taxon>Bacteria</taxon>
        <taxon>Pseudomonadati</taxon>
        <taxon>Pseudomonadota</taxon>
        <taxon>Gammaproteobacteria</taxon>
        <taxon>Lysobacterales</taxon>
        <taxon>Lysobacteraceae</taxon>
        <taxon>Xanthomonas</taxon>
    </lineage>
</organism>
<reference evidence="1 2" key="1">
    <citation type="submission" date="2020-04" db="EMBL/GenBank/DDBJ databases">
        <title>Genome-Wide Identification of 5-Methylcytosine Sites in Bacterial Genomes By High-Throughput Sequencing of MspJI Restriction Fragments.</title>
        <authorList>
            <person name="Wu V."/>
        </authorList>
    </citation>
    <scope>NUCLEOTIDE SEQUENCE [LARGE SCALE GENOMIC DNA]</scope>
    <source>
        <strain evidence="1 2">NEB122</strain>
    </source>
</reference>
<evidence type="ECO:0008006" key="3">
    <source>
        <dbReference type="Google" id="ProtNLM"/>
    </source>
</evidence>
<dbReference type="EMBL" id="CP051651">
    <property type="protein sequence ID" value="QJD69053.1"/>
    <property type="molecule type" value="Genomic_DNA"/>
</dbReference>
<dbReference type="RefSeq" id="WP_169707222.1">
    <property type="nucleotide sequence ID" value="NZ_CP051651.1"/>
</dbReference>
<reference evidence="1 2" key="2">
    <citation type="submission" date="2020-04" db="EMBL/GenBank/DDBJ databases">
        <authorList>
            <person name="Fomenkov A."/>
            <person name="Anton B.P."/>
            <person name="Roberts R.J."/>
        </authorList>
    </citation>
    <scope>NUCLEOTIDE SEQUENCE [LARGE SCALE GENOMIC DNA]</scope>
    <source>
        <strain evidence="1 2">NEB122</strain>
    </source>
</reference>
<gene>
    <name evidence="1" type="ORF">HG421_16005</name>
</gene>
<accession>A0A7Z2VCU3</accession>
<dbReference type="Proteomes" id="UP000503498">
    <property type="component" value="Chromosome"/>
</dbReference>
<dbReference type="PROSITE" id="PS51257">
    <property type="entry name" value="PROKAR_LIPOPROTEIN"/>
    <property type="match status" value="1"/>
</dbReference>
<sequence length="339" mass="37564">MKLKFFVAIAAAGFLCGCDRSGAPKIQLDEKFTCSELIEARAINDAVTYGNIWKMPVNAAAKSYGTNTEIESYFKNSVLNNSSLISDIHRKIYEQCVVDSDKSMATAFQEALTQSFEQNKNLPRAGVCVAFNDGRITVESIMEMVVGWEGKLSAQVDPKDPRIRVYQERLEAQCAENPNSSLVTQIQVVTRELTKKEQEKRQYAMDQAKEAFISETKELAEKVSSDVAAGRLPTCAQMVRISADSNSESSKTIDAAVALVTDAALDKLPIDQAAYTRWNIETTARGIEFDSCAEAGGNIADAVAQYNWSKEDVGPWAEKNQHLVQQEMTRRSRDENSEL</sequence>
<name>A0A7Z2VCU3_XANCA</name>